<keyword evidence="2" id="KW-0812">Transmembrane</keyword>
<keyword evidence="5" id="KW-1185">Reference proteome</keyword>
<proteinExistence type="predicted"/>
<dbReference type="Pfam" id="PF13185">
    <property type="entry name" value="GAF_2"/>
    <property type="match status" value="2"/>
</dbReference>
<dbReference type="eggNOG" id="COG2199">
    <property type="taxonomic scope" value="Bacteria"/>
</dbReference>
<dbReference type="RefSeq" id="WP_006301595.1">
    <property type="nucleotide sequence ID" value="NZ_CM001022.1"/>
</dbReference>
<dbReference type="SMART" id="SM00065">
    <property type="entry name" value="GAF"/>
    <property type="match status" value="3"/>
</dbReference>
<dbReference type="Gene3D" id="3.30.450.40">
    <property type="match status" value="3"/>
</dbReference>
<feature type="transmembrane region" description="Helical" evidence="2">
    <location>
        <begin position="66"/>
        <end position="83"/>
    </location>
</feature>
<keyword evidence="2" id="KW-1133">Transmembrane helix</keyword>
<evidence type="ECO:0000256" key="1">
    <source>
        <dbReference type="SAM" id="MobiDB-lite"/>
    </source>
</evidence>
<dbReference type="InterPro" id="IPR029787">
    <property type="entry name" value="Nucleotide_cyclase"/>
</dbReference>
<dbReference type="OrthoDB" id="9759607at2"/>
<dbReference type="SMART" id="SM00267">
    <property type="entry name" value="GGDEF"/>
    <property type="match status" value="1"/>
</dbReference>
<dbReference type="Pfam" id="PF00990">
    <property type="entry name" value="GGDEF"/>
    <property type="match status" value="1"/>
</dbReference>
<accession>E3CWK5</accession>
<dbReference type="GO" id="GO:0052621">
    <property type="term" value="F:diguanylate cyclase activity"/>
    <property type="evidence" value="ECO:0007669"/>
    <property type="project" value="TreeGrafter"/>
</dbReference>
<dbReference type="InterPro" id="IPR029016">
    <property type="entry name" value="GAF-like_dom_sf"/>
</dbReference>
<dbReference type="PANTHER" id="PTHR45138:SF9">
    <property type="entry name" value="DIGUANYLATE CYCLASE DGCM-RELATED"/>
    <property type="match status" value="1"/>
</dbReference>
<dbReference type="HOGENOM" id="CLU_024971_0_0_0"/>
<organism evidence="4 5">
    <name type="scientific">Aminomonas paucivorans DSM 12260</name>
    <dbReference type="NCBI Taxonomy" id="584708"/>
    <lineage>
        <taxon>Bacteria</taxon>
        <taxon>Thermotogati</taxon>
        <taxon>Synergistota</taxon>
        <taxon>Synergistia</taxon>
        <taxon>Synergistales</taxon>
        <taxon>Synergistaceae</taxon>
        <taxon>Aminomonas</taxon>
    </lineage>
</organism>
<dbReference type="STRING" id="584708.Apau_1946"/>
<dbReference type="Pfam" id="PF01590">
    <property type="entry name" value="GAF"/>
    <property type="match status" value="1"/>
</dbReference>
<protein>
    <submittedName>
        <fullName evidence="4">Diguanylate cyclase with GAF sensor</fullName>
    </submittedName>
</protein>
<feature type="region of interest" description="Disordered" evidence="1">
    <location>
        <begin position="782"/>
        <end position="811"/>
    </location>
</feature>
<dbReference type="EMBL" id="CM001022">
    <property type="protein sequence ID" value="EFQ24360.1"/>
    <property type="molecule type" value="Genomic_DNA"/>
</dbReference>
<dbReference type="CDD" id="cd01949">
    <property type="entry name" value="GGDEF"/>
    <property type="match status" value="1"/>
</dbReference>
<keyword evidence="2" id="KW-0472">Membrane</keyword>
<sequence>MAPFWKGKGGRRIVGRGEFLWEGTVLAAAALGFVAAGYYGSPVLVAVTGMTAFLLLHGRGLFPTPVLYLLLGSAAAFTAALSRMKPWELIMVLFIMGVPALFLHRFRSLSDRLLKLLDAFSQQVSECASPEDAARSALRSLQGLGWYSDASVFLWEKEKDELHQVAGSEHFDVGLRLSRGKGVVWRAFASGKPILVKDVTCDPDFVPSQMPTRSEVAVPLLVGGRRLGVLNVESGSPRRLSLRDLWFLSILGSMLSHALLNLEQRLNLEQSLKRQKTAAAEQKECSTTLQQALQEQGRTGDELERKARIANTLLSLLEDPTNLQDIPRLCCRVVDLIHEKLSYPNVYLLVRNLQQSRDEDPAFRLASSCGLPQDEYVHTLSFENPEGIWGQVVSSRKPYLCRNTREDPHYRKGNASVLSELTMPILSSDELWGILDLQAEEPDAFDEDDLRLLEGIAYHLGGILEHAYQVKAMARRARQMRMLHDVVQETSRCTDVEEMGACAVRLIADRLGYQAVTLFRTVNPQGGVRVVATSQPYEQPEAAEELLLRGASLTSRCARTGVLQNTPDVAEVREWIPLVPTVRSQLDIPVEFQGKGYGVLCLEDSRPRAFHGEDEELFSILARHLGTTWRLIDSFERIREEATHDALTGLANIRHFRIRFAEELARAERRQVPLAFLMMDLGGFKVVNDLMGHLFGDEMLKKVARLLERNLREYDVLARYGGDEFVLVLPETDEAGARSAADRIRSGVRSLVIEGIGPLPIDVGISLYPQDGQDGDVLIRRADERMYQEKNDRKRQNEQGGMERGDEPRNP</sequence>
<evidence type="ECO:0000313" key="5">
    <source>
        <dbReference type="Proteomes" id="UP000005096"/>
    </source>
</evidence>
<dbReference type="InterPro" id="IPR000160">
    <property type="entry name" value="GGDEF_dom"/>
</dbReference>
<gene>
    <name evidence="4" type="ORF">Apau_1946</name>
</gene>
<dbReference type="SUPFAM" id="SSF55073">
    <property type="entry name" value="Nucleotide cyclase"/>
    <property type="match status" value="1"/>
</dbReference>
<dbReference type="InterPro" id="IPR003018">
    <property type="entry name" value="GAF"/>
</dbReference>
<dbReference type="InterPro" id="IPR043128">
    <property type="entry name" value="Rev_trsase/Diguanyl_cyclase"/>
</dbReference>
<dbReference type="PANTHER" id="PTHR45138">
    <property type="entry name" value="REGULATORY COMPONENTS OF SENSORY TRANSDUCTION SYSTEM"/>
    <property type="match status" value="1"/>
</dbReference>
<name>E3CWK5_9BACT</name>
<evidence type="ECO:0000259" key="3">
    <source>
        <dbReference type="PROSITE" id="PS50887"/>
    </source>
</evidence>
<dbReference type="FunFam" id="3.30.70.270:FF:000001">
    <property type="entry name" value="Diguanylate cyclase domain protein"/>
    <property type="match status" value="1"/>
</dbReference>
<reference evidence="4 5" key="1">
    <citation type="journal article" date="2010" name="Stand. Genomic Sci.">
        <title>Non-contiguous finished genome sequence of Aminomonas paucivorans type strain (GLU-3).</title>
        <authorList>
            <person name="Pitluck S."/>
            <person name="Yasawong M."/>
            <person name="Held B."/>
            <person name="Lapidus A."/>
            <person name="Nolan M."/>
            <person name="Copeland A."/>
            <person name="Lucas S."/>
            <person name="Del Rio T.G."/>
            <person name="Tice H."/>
            <person name="Cheng J.F."/>
            <person name="Chertkov O."/>
            <person name="Goodwin L."/>
            <person name="Tapia R."/>
            <person name="Han C."/>
            <person name="Liolios K."/>
            <person name="Ivanova N."/>
            <person name="Mavromatis K."/>
            <person name="Ovchinnikova G."/>
            <person name="Pati A."/>
            <person name="Chen A."/>
            <person name="Palaniappan K."/>
            <person name="Land M."/>
            <person name="Hauser L."/>
            <person name="Chang Y.J."/>
            <person name="Jeffries C.D."/>
            <person name="Pukall R."/>
            <person name="Spring S."/>
            <person name="Rohde M."/>
            <person name="Sikorski J."/>
            <person name="Goker M."/>
            <person name="Woyke T."/>
            <person name="Bristow J."/>
            <person name="Eisen J.A."/>
            <person name="Markowitz V."/>
            <person name="Hugenholtz P."/>
            <person name="Kyrpides N.C."/>
            <person name="Klenk H.P."/>
        </authorList>
    </citation>
    <scope>NUCLEOTIDE SEQUENCE [LARGE SCALE GENOMIC DNA]</scope>
    <source>
        <strain evidence="4 5">DSM 12260</strain>
    </source>
</reference>
<feature type="transmembrane region" description="Helical" evidence="2">
    <location>
        <begin position="89"/>
        <end position="106"/>
    </location>
</feature>
<dbReference type="Gene3D" id="3.30.70.270">
    <property type="match status" value="1"/>
</dbReference>
<dbReference type="InterPro" id="IPR050469">
    <property type="entry name" value="Diguanylate_Cyclase"/>
</dbReference>
<dbReference type="Proteomes" id="UP000005096">
    <property type="component" value="Chromosome"/>
</dbReference>
<dbReference type="PROSITE" id="PS50887">
    <property type="entry name" value="GGDEF"/>
    <property type="match status" value="1"/>
</dbReference>
<dbReference type="eggNOG" id="COG2203">
    <property type="taxonomic scope" value="Bacteria"/>
</dbReference>
<evidence type="ECO:0000256" key="2">
    <source>
        <dbReference type="SAM" id="Phobius"/>
    </source>
</evidence>
<dbReference type="AlphaFoldDB" id="E3CWK5"/>
<dbReference type="SUPFAM" id="SSF55781">
    <property type="entry name" value="GAF domain-like"/>
    <property type="match status" value="3"/>
</dbReference>
<dbReference type="NCBIfam" id="TIGR00254">
    <property type="entry name" value="GGDEF"/>
    <property type="match status" value="1"/>
</dbReference>
<dbReference type="PaxDb" id="584708-Apau_1946"/>
<feature type="transmembrane region" description="Helical" evidence="2">
    <location>
        <begin position="25"/>
        <end position="54"/>
    </location>
</feature>
<evidence type="ECO:0000313" key="4">
    <source>
        <dbReference type="EMBL" id="EFQ24360.1"/>
    </source>
</evidence>
<feature type="domain" description="GGDEF" evidence="3">
    <location>
        <begin position="672"/>
        <end position="804"/>
    </location>
</feature>